<dbReference type="AlphaFoldDB" id="A0A812VF61"/>
<evidence type="ECO:0000256" key="1">
    <source>
        <dbReference type="SAM" id="SignalP"/>
    </source>
</evidence>
<evidence type="ECO:0000313" key="3">
    <source>
        <dbReference type="Proteomes" id="UP000601435"/>
    </source>
</evidence>
<proteinExistence type="predicted"/>
<name>A0A812VF61_9DINO</name>
<dbReference type="Proteomes" id="UP000601435">
    <property type="component" value="Unassembled WGS sequence"/>
</dbReference>
<dbReference type="OrthoDB" id="406240at2759"/>
<feature type="chain" id="PRO_5032746030" evidence="1">
    <location>
        <begin position="22"/>
        <end position="139"/>
    </location>
</feature>
<reference evidence="2" key="1">
    <citation type="submission" date="2021-02" db="EMBL/GenBank/DDBJ databases">
        <authorList>
            <person name="Dougan E. K."/>
            <person name="Rhodes N."/>
            <person name="Thang M."/>
            <person name="Chan C."/>
        </authorList>
    </citation>
    <scope>NUCLEOTIDE SEQUENCE</scope>
</reference>
<keyword evidence="1" id="KW-0732">Signal</keyword>
<keyword evidence="3" id="KW-1185">Reference proteome</keyword>
<sequence>MSKSFMLLLSISSWSASAVRSGPANQHEVQDPVRGLHLHRSTTTMSDNMLNYVRRVLADGECEEEPYDSRCLRDKLHAAYPNAWDVYWMEDRTTADTFMLQTVFVDYMQHWTRAYFKTQYESPGRHLLIFTDRKSRKCA</sequence>
<dbReference type="EMBL" id="CAJNJA010030062">
    <property type="protein sequence ID" value="CAE7637651.1"/>
    <property type="molecule type" value="Genomic_DNA"/>
</dbReference>
<protein>
    <submittedName>
        <fullName evidence="2">Uncharacterized protein</fullName>
    </submittedName>
</protein>
<evidence type="ECO:0000313" key="2">
    <source>
        <dbReference type="EMBL" id="CAE7637651.1"/>
    </source>
</evidence>
<organism evidence="2 3">
    <name type="scientific">Symbiodinium necroappetens</name>
    <dbReference type="NCBI Taxonomy" id="1628268"/>
    <lineage>
        <taxon>Eukaryota</taxon>
        <taxon>Sar</taxon>
        <taxon>Alveolata</taxon>
        <taxon>Dinophyceae</taxon>
        <taxon>Suessiales</taxon>
        <taxon>Symbiodiniaceae</taxon>
        <taxon>Symbiodinium</taxon>
    </lineage>
</organism>
<gene>
    <name evidence="2" type="ORF">SNEC2469_LOCUS18003</name>
</gene>
<accession>A0A812VF61</accession>
<feature type="signal peptide" evidence="1">
    <location>
        <begin position="1"/>
        <end position="21"/>
    </location>
</feature>
<comment type="caution">
    <text evidence="2">The sequence shown here is derived from an EMBL/GenBank/DDBJ whole genome shotgun (WGS) entry which is preliminary data.</text>
</comment>